<evidence type="ECO:0000256" key="3">
    <source>
        <dbReference type="ARBA" id="ARBA00022679"/>
    </source>
</evidence>
<evidence type="ECO:0000256" key="4">
    <source>
        <dbReference type="ARBA" id="ARBA00022960"/>
    </source>
</evidence>
<dbReference type="PROSITE" id="PS52029">
    <property type="entry name" value="LD_TPASE"/>
    <property type="match status" value="1"/>
</dbReference>
<keyword evidence="3" id="KW-0808">Transferase</keyword>
<dbReference type="PROSITE" id="PS51257">
    <property type="entry name" value="PROKAR_LIPOPROTEIN"/>
    <property type="match status" value="1"/>
</dbReference>
<name>A0ABW3ZBY3_9HYPH</name>
<evidence type="ECO:0000256" key="6">
    <source>
        <dbReference type="ARBA" id="ARBA00023316"/>
    </source>
</evidence>
<dbReference type="Proteomes" id="UP001597171">
    <property type="component" value="Unassembled WGS sequence"/>
</dbReference>
<feature type="active site" description="Nucleophile" evidence="7">
    <location>
        <position position="157"/>
    </location>
</feature>
<feature type="active site" description="Proton donor/acceptor" evidence="7">
    <location>
        <position position="149"/>
    </location>
</feature>
<evidence type="ECO:0000256" key="2">
    <source>
        <dbReference type="ARBA" id="ARBA00005992"/>
    </source>
</evidence>
<sequence>MSAHRASVAGAVAAIALTLAGCQKDENAVTARSVQALPIETVSLMQEKGMTASDPILMRIYKEDSKAEIWKKRKSDGRYALLKSYDICRFSGKLGPKVKEGDKQAPEGFYSVAPGQMNPRSSYYLSFNLGFPNKYDQALGRTGQHLMVHGDCLSAGCYAMTDTQMAEIYALAREAFRGGQKAFQVQALPFRMTPENMARRRSDKNIAFWRNLKEGADHFEVTKLEPKVDACGKKYVFNASAGPLSSFNGASACPSYTVQPEIAKAVASKRRADEAVIAALSKSTEPAPEYVAQNGRLRRTLDQPVIQVAAVPSAPAASAFAPPAADAAGGTGLP</sequence>
<evidence type="ECO:0000256" key="7">
    <source>
        <dbReference type="PROSITE-ProRule" id="PRU01373"/>
    </source>
</evidence>
<comment type="similarity">
    <text evidence="2">Belongs to the YkuD family.</text>
</comment>
<feature type="domain" description="L,D-TPase catalytic" evidence="8">
    <location>
        <begin position="56"/>
        <end position="188"/>
    </location>
</feature>
<dbReference type="EMBL" id="JBHTMX010000281">
    <property type="protein sequence ID" value="MFD1333630.1"/>
    <property type="molecule type" value="Genomic_DNA"/>
</dbReference>
<comment type="pathway">
    <text evidence="1 7">Cell wall biogenesis; peptidoglycan biosynthesis.</text>
</comment>
<evidence type="ECO:0000259" key="8">
    <source>
        <dbReference type="PROSITE" id="PS52029"/>
    </source>
</evidence>
<dbReference type="InterPro" id="IPR005490">
    <property type="entry name" value="LD_TPept_cat_dom"/>
</dbReference>
<evidence type="ECO:0000256" key="5">
    <source>
        <dbReference type="ARBA" id="ARBA00022984"/>
    </source>
</evidence>
<comment type="caution">
    <text evidence="9">The sequence shown here is derived from an EMBL/GenBank/DDBJ whole genome shotgun (WGS) entry which is preliminary data.</text>
</comment>
<dbReference type="RefSeq" id="WP_378777349.1">
    <property type="nucleotide sequence ID" value="NZ_JBHTMX010000281.1"/>
</dbReference>
<keyword evidence="6 7" id="KW-0961">Cell wall biogenesis/degradation</keyword>
<dbReference type="PANTHER" id="PTHR36699:SF1">
    <property type="entry name" value="L,D-TRANSPEPTIDASE YAFK-RELATED"/>
    <property type="match status" value="1"/>
</dbReference>
<evidence type="ECO:0000256" key="1">
    <source>
        <dbReference type="ARBA" id="ARBA00004752"/>
    </source>
</evidence>
<dbReference type="SUPFAM" id="SSF141523">
    <property type="entry name" value="L,D-transpeptidase catalytic domain-like"/>
    <property type="match status" value="1"/>
</dbReference>
<evidence type="ECO:0000313" key="10">
    <source>
        <dbReference type="Proteomes" id="UP001597171"/>
    </source>
</evidence>
<accession>A0ABW3ZBY3</accession>
<proteinExistence type="inferred from homology"/>
<organism evidence="9 10">
    <name type="scientific">Methylopila musalis</name>
    <dbReference type="NCBI Taxonomy" id="1134781"/>
    <lineage>
        <taxon>Bacteria</taxon>
        <taxon>Pseudomonadati</taxon>
        <taxon>Pseudomonadota</taxon>
        <taxon>Alphaproteobacteria</taxon>
        <taxon>Hyphomicrobiales</taxon>
        <taxon>Methylopilaceae</taxon>
        <taxon>Methylopila</taxon>
    </lineage>
</organism>
<dbReference type="PANTHER" id="PTHR36699">
    <property type="entry name" value="LD-TRANSPEPTIDASE"/>
    <property type="match status" value="1"/>
</dbReference>
<keyword evidence="5 7" id="KW-0573">Peptidoglycan synthesis</keyword>
<feature type="non-terminal residue" evidence="9">
    <location>
        <position position="334"/>
    </location>
</feature>
<keyword evidence="4 7" id="KW-0133">Cell shape</keyword>
<gene>
    <name evidence="9" type="ORF">ACFQ4O_16630</name>
</gene>
<evidence type="ECO:0000313" key="9">
    <source>
        <dbReference type="EMBL" id="MFD1333630.1"/>
    </source>
</evidence>
<protein>
    <recommendedName>
        <fullName evidence="8">L,D-TPase catalytic domain-containing protein</fullName>
    </recommendedName>
</protein>
<dbReference type="InterPro" id="IPR038063">
    <property type="entry name" value="Transpep_catalytic_dom"/>
</dbReference>
<reference evidence="10" key="1">
    <citation type="journal article" date="2019" name="Int. J. Syst. Evol. Microbiol.">
        <title>The Global Catalogue of Microorganisms (GCM) 10K type strain sequencing project: providing services to taxonomists for standard genome sequencing and annotation.</title>
        <authorList>
            <consortium name="The Broad Institute Genomics Platform"/>
            <consortium name="The Broad Institute Genome Sequencing Center for Infectious Disease"/>
            <person name="Wu L."/>
            <person name="Ma J."/>
        </authorList>
    </citation>
    <scope>NUCLEOTIDE SEQUENCE [LARGE SCALE GENOMIC DNA]</scope>
    <source>
        <strain evidence="10">CCUG 61696</strain>
    </source>
</reference>
<keyword evidence="10" id="KW-1185">Reference proteome</keyword>